<accession>A0A3Q9KAT6</accession>
<dbReference type="InterPro" id="IPR036689">
    <property type="entry name" value="ESAT-6-like_sf"/>
</dbReference>
<dbReference type="Proteomes" id="UP000275579">
    <property type="component" value="Chromosome"/>
</dbReference>
<dbReference type="RefSeq" id="WP_127151728.1">
    <property type="nucleotide sequence ID" value="NZ_CP029042.1"/>
</dbReference>
<name>A0A3Q9KAT6_9ACTN</name>
<dbReference type="Gene3D" id="1.10.287.1060">
    <property type="entry name" value="ESAT-6-like"/>
    <property type="match status" value="1"/>
</dbReference>
<reference evidence="1 2" key="1">
    <citation type="submission" date="2018-04" db="EMBL/GenBank/DDBJ databases">
        <title>Complete genome sequences of Streptomyces lydicus strain WYEC and characterization of antagonistic properties of biological control agents.</title>
        <authorList>
            <person name="Mariita R.M."/>
            <person name="Sello J.K."/>
        </authorList>
    </citation>
    <scope>NUCLEOTIDE SEQUENCE [LARGE SCALE GENOMIC DNA]</scope>
    <source>
        <strain evidence="1 2">WYEC 108</strain>
    </source>
</reference>
<dbReference type="AlphaFoldDB" id="A0A3Q9KAT6"/>
<dbReference type="EMBL" id="CP029042">
    <property type="protein sequence ID" value="AZS72618.1"/>
    <property type="molecule type" value="Genomic_DNA"/>
</dbReference>
<proteinExistence type="predicted"/>
<evidence type="ECO:0000313" key="2">
    <source>
        <dbReference type="Proteomes" id="UP000275579"/>
    </source>
</evidence>
<dbReference type="InterPro" id="IPR010310">
    <property type="entry name" value="T7SS_ESAT-6-like"/>
</dbReference>
<evidence type="ECO:0008006" key="3">
    <source>
        <dbReference type="Google" id="ProtNLM"/>
    </source>
</evidence>
<dbReference type="SUPFAM" id="SSF140453">
    <property type="entry name" value="EsxAB dimer-like"/>
    <property type="match status" value="1"/>
</dbReference>
<protein>
    <recommendedName>
        <fullName evidence="3">WXG100 family type VII secretion target</fullName>
    </recommendedName>
</protein>
<gene>
    <name evidence="1" type="ORF">DDE74_18035</name>
</gene>
<dbReference type="Pfam" id="PF06013">
    <property type="entry name" value="WXG100"/>
    <property type="match status" value="1"/>
</dbReference>
<evidence type="ECO:0000313" key="1">
    <source>
        <dbReference type="EMBL" id="AZS72618.1"/>
    </source>
</evidence>
<organism evidence="1 2">
    <name type="scientific">Streptomyces lydicus</name>
    <dbReference type="NCBI Taxonomy" id="47763"/>
    <lineage>
        <taxon>Bacteria</taxon>
        <taxon>Bacillati</taxon>
        <taxon>Actinomycetota</taxon>
        <taxon>Actinomycetes</taxon>
        <taxon>Kitasatosporales</taxon>
        <taxon>Streptomycetaceae</taxon>
        <taxon>Streptomyces</taxon>
    </lineage>
</organism>
<sequence length="120" mass="12385">MAGNTALTYAEIEKLKSEIQSGSQAMSSQLRTLINAISAVESAWTGQGASAFKQAQNALNEDHAALRRMLDSINDAIAQTGTTSQSNDSEVLSSFRGIDVNGGASGGQLNTGSASGISNY</sequence>